<organism evidence="1 2">
    <name type="scientific">Antarcticirhabdus aurantiaca</name>
    <dbReference type="NCBI Taxonomy" id="2606717"/>
    <lineage>
        <taxon>Bacteria</taxon>
        <taxon>Pseudomonadati</taxon>
        <taxon>Pseudomonadota</taxon>
        <taxon>Alphaproteobacteria</taxon>
        <taxon>Hyphomicrobiales</taxon>
        <taxon>Aurantimonadaceae</taxon>
        <taxon>Antarcticirhabdus</taxon>
    </lineage>
</organism>
<dbReference type="Proteomes" id="UP001163223">
    <property type="component" value="Chromosome"/>
</dbReference>
<keyword evidence="2" id="KW-1185">Reference proteome</keyword>
<protein>
    <submittedName>
        <fullName evidence="1">Phosphatase PAP2 family protein</fullName>
    </submittedName>
</protein>
<proteinExistence type="predicted"/>
<reference evidence="1" key="1">
    <citation type="submission" date="2022-11" db="EMBL/GenBank/DDBJ databases">
        <title>beta-Carotene-producing bacterium, Jeongeuplla avenae sp. nov., alleviates the salt stress of Arabidopsis seedlings.</title>
        <authorList>
            <person name="Jiang L."/>
            <person name="Lee J."/>
        </authorList>
    </citation>
    <scope>NUCLEOTIDE SEQUENCE</scope>
    <source>
        <strain evidence="1">DY_R2A_6</strain>
    </source>
</reference>
<dbReference type="EMBL" id="CP113520">
    <property type="protein sequence ID" value="WAJ28909.1"/>
    <property type="molecule type" value="Genomic_DNA"/>
</dbReference>
<evidence type="ECO:0000313" key="1">
    <source>
        <dbReference type="EMBL" id="WAJ28909.1"/>
    </source>
</evidence>
<accession>A0ACD4NQ63</accession>
<name>A0ACD4NQ63_9HYPH</name>
<evidence type="ECO:0000313" key="2">
    <source>
        <dbReference type="Proteomes" id="UP001163223"/>
    </source>
</evidence>
<gene>
    <name evidence="1" type="ORF">OXU80_01240</name>
</gene>
<sequence>MSLDQAAAKNIEDLDRQVAERAARRRHHPVIRALGWASEIADQPQLATVCGLTAAAGLMRGDRRLMSTGILMLLAHGFATFFKSMVKSRVNRTRPSAAIEDGRYEMGLGESRDRDDQSFPSGHTAGAVAVAGIVAMRHPGAAIPASALAIAASVIQVPRGKHYPGDLAAGLAIGLAAAGITLAIGNATGMRR</sequence>